<keyword evidence="9" id="KW-1185">Reference proteome</keyword>
<dbReference type="EMBL" id="JAWQEG010005150">
    <property type="protein sequence ID" value="KAK3858977.1"/>
    <property type="molecule type" value="Genomic_DNA"/>
</dbReference>
<keyword evidence="4" id="KW-0970">Cilium biogenesis/degradation</keyword>
<dbReference type="GO" id="GO:0036038">
    <property type="term" value="C:MKS complex"/>
    <property type="evidence" value="ECO:0007669"/>
    <property type="project" value="TreeGrafter"/>
</dbReference>
<feature type="transmembrane region" description="Helical" evidence="7">
    <location>
        <begin position="52"/>
        <end position="71"/>
    </location>
</feature>
<dbReference type="GO" id="GO:1905515">
    <property type="term" value="P:non-motile cilium assembly"/>
    <property type="evidence" value="ECO:0007669"/>
    <property type="project" value="TreeGrafter"/>
</dbReference>
<sequence length="138" mass="15100">MRITGLIPARFLTLTSHLVLLITILISREENVLACLPADYTQQQYKTRDAEFLGGLVAGIALTALEFIGFLTGVSMFTGLPALLSLTCHSGASVALAYMVVDVWDCHLYWWVFGLASVLPAVVEVLVFVNVLMLKKNV</sequence>
<keyword evidence="6 7" id="KW-0472">Membrane</keyword>
<evidence type="ECO:0000313" key="8">
    <source>
        <dbReference type="EMBL" id="KAK3858977.1"/>
    </source>
</evidence>
<dbReference type="Pfam" id="PF14995">
    <property type="entry name" value="TMEM107"/>
    <property type="match status" value="1"/>
</dbReference>
<dbReference type="Proteomes" id="UP001286313">
    <property type="component" value="Unassembled WGS sequence"/>
</dbReference>
<dbReference type="PANTHER" id="PTHR34341:SF1">
    <property type="entry name" value="TRANSMEMBRANE PROTEIN 107"/>
    <property type="match status" value="1"/>
</dbReference>
<name>A0AAE1BZH2_PETCI</name>
<dbReference type="GO" id="GO:0016020">
    <property type="term" value="C:membrane"/>
    <property type="evidence" value="ECO:0007669"/>
    <property type="project" value="UniProtKB-SubCell"/>
</dbReference>
<dbReference type="AlphaFoldDB" id="A0AAE1BZH2"/>
<reference evidence="8" key="1">
    <citation type="submission" date="2023-10" db="EMBL/GenBank/DDBJ databases">
        <title>Genome assemblies of two species of porcelain crab, Petrolisthes cinctipes and Petrolisthes manimaculis (Anomura: Porcellanidae).</title>
        <authorList>
            <person name="Angst P."/>
        </authorList>
    </citation>
    <scope>NUCLEOTIDE SEQUENCE</scope>
    <source>
        <strain evidence="8">PB745_01</strain>
        <tissue evidence="8">Gill</tissue>
    </source>
</reference>
<evidence type="ECO:0000256" key="1">
    <source>
        <dbReference type="ARBA" id="ARBA00004141"/>
    </source>
</evidence>
<evidence type="ECO:0000256" key="2">
    <source>
        <dbReference type="ARBA" id="ARBA00015652"/>
    </source>
</evidence>
<comment type="subcellular location">
    <subcellularLocation>
        <location evidence="1">Membrane</location>
        <topology evidence="1">Multi-pass membrane protein</topology>
    </subcellularLocation>
</comment>
<feature type="transmembrane region" description="Helical" evidence="7">
    <location>
        <begin position="107"/>
        <end position="134"/>
    </location>
</feature>
<dbReference type="GO" id="GO:1904491">
    <property type="term" value="P:protein localization to ciliary transition zone"/>
    <property type="evidence" value="ECO:0007669"/>
    <property type="project" value="TreeGrafter"/>
</dbReference>
<accession>A0AAE1BZH2</accession>
<evidence type="ECO:0000313" key="9">
    <source>
        <dbReference type="Proteomes" id="UP001286313"/>
    </source>
</evidence>
<keyword evidence="3 7" id="KW-0812">Transmembrane</keyword>
<dbReference type="InterPro" id="IPR029248">
    <property type="entry name" value="TMEM107"/>
</dbReference>
<organism evidence="8 9">
    <name type="scientific">Petrolisthes cinctipes</name>
    <name type="common">Flat porcelain crab</name>
    <dbReference type="NCBI Taxonomy" id="88211"/>
    <lineage>
        <taxon>Eukaryota</taxon>
        <taxon>Metazoa</taxon>
        <taxon>Ecdysozoa</taxon>
        <taxon>Arthropoda</taxon>
        <taxon>Crustacea</taxon>
        <taxon>Multicrustacea</taxon>
        <taxon>Malacostraca</taxon>
        <taxon>Eumalacostraca</taxon>
        <taxon>Eucarida</taxon>
        <taxon>Decapoda</taxon>
        <taxon>Pleocyemata</taxon>
        <taxon>Anomura</taxon>
        <taxon>Galatheoidea</taxon>
        <taxon>Porcellanidae</taxon>
        <taxon>Petrolisthes</taxon>
    </lineage>
</organism>
<keyword evidence="5 7" id="KW-1133">Transmembrane helix</keyword>
<dbReference type="PANTHER" id="PTHR34341">
    <property type="entry name" value="TRANSMEMBRANE PROTEIN 107"/>
    <property type="match status" value="1"/>
</dbReference>
<evidence type="ECO:0000256" key="4">
    <source>
        <dbReference type="ARBA" id="ARBA00022794"/>
    </source>
</evidence>
<evidence type="ECO:0000256" key="5">
    <source>
        <dbReference type="ARBA" id="ARBA00022989"/>
    </source>
</evidence>
<gene>
    <name evidence="8" type="ORF">Pcinc_034867</name>
</gene>
<proteinExistence type="predicted"/>
<comment type="caution">
    <text evidence="8">The sequence shown here is derived from an EMBL/GenBank/DDBJ whole genome shotgun (WGS) entry which is preliminary data.</text>
</comment>
<evidence type="ECO:0000256" key="3">
    <source>
        <dbReference type="ARBA" id="ARBA00022692"/>
    </source>
</evidence>
<evidence type="ECO:0000256" key="6">
    <source>
        <dbReference type="ARBA" id="ARBA00023136"/>
    </source>
</evidence>
<evidence type="ECO:0000256" key="7">
    <source>
        <dbReference type="SAM" id="Phobius"/>
    </source>
</evidence>
<protein>
    <recommendedName>
        <fullName evidence="2">Transmembrane protein 107</fullName>
    </recommendedName>
</protein>